<dbReference type="PANTHER" id="PTHR43156">
    <property type="entry name" value="STAGE II SPORULATION PROTEIN E-RELATED"/>
    <property type="match status" value="1"/>
</dbReference>
<dbReference type="SMART" id="SM00065">
    <property type="entry name" value="GAF"/>
    <property type="match status" value="1"/>
</dbReference>
<dbReference type="SUPFAM" id="SSF81606">
    <property type="entry name" value="PP2C-like"/>
    <property type="match status" value="1"/>
</dbReference>
<dbReference type="GO" id="GO:0016791">
    <property type="term" value="F:phosphatase activity"/>
    <property type="evidence" value="ECO:0007669"/>
    <property type="project" value="TreeGrafter"/>
</dbReference>
<dbReference type="Gene3D" id="3.60.40.10">
    <property type="entry name" value="PPM-type phosphatase domain"/>
    <property type="match status" value="1"/>
</dbReference>
<feature type="domain" description="GAF" evidence="2">
    <location>
        <begin position="26"/>
        <end position="171"/>
    </location>
</feature>
<dbReference type="InterPro" id="IPR036457">
    <property type="entry name" value="PPM-type-like_dom_sf"/>
</dbReference>
<reference evidence="4 5" key="1">
    <citation type="journal article" date="2014" name="Genome Announc.">
        <title>Draft Genome Sequence of the Antitrypanosomally Active Sponge-Associated Bacterium Actinokineospora sp. Strain EG49.</title>
        <authorList>
            <person name="Harjes J."/>
            <person name="Ryu T."/>
            <person name="Abdelmohsen U.R."/>
            <person name="Moitinho-Silva L."/>
            <person name="Horn H."/>
            <person name="Ravasi T."/>
            <person name="Hentschel U."/>
        </authorList>
    </citation>
    <scope>NUCLEOTIDE SEQUENCE [LARGE SCALE GENOMIC DNA]</scope>
    <source>
        <strain evidence="4 5">EG49</strain>
    </source>
</reference>
<dbReference type="eggNOG" id="COG2203">
    <property type="taxonomic scope" value="Bacteria"/>
</dbReference>
<dbReference type="PANTHER" id="PTHR43156:SF2">
    <property type="entry name" value="STAGE II SPORULATION PROTEIN E"/>
    <property type="match status" value="1"/>
</dbReference>
<comment type="caution">
    <text evidence="4">The sequence shown here is derived from an EMBL/GenBank/DDBJ whole genome shotgun (WGS) entry which is preliminary data.</text>
</comment>
<protein>
    <submittedName>
        <fullName evidence="4">Serine phosphatase RsbU, regulator of sigma subunit</fullName>
    </submittedName>
</protein>
<name>W7IIR6_9PSEU</name>
<accession>W7IIR6</accession>
<organism evidence="4 5">
    <name type="scientific">Actinokineospora spheciospongiae</name>
    <dbReference type="NCBI Taxonomy" id="909613"/>
    <lineage>
        <taxon>Bacteria</taxon>
        <taxon>Bacillati</taxon>
        <taxon>Actinomycetota</taxon>
        <taxon>Actinomycetes</taxon>
        <taxon>Pseudonocardiales</taxon>
        <taxon>Pseudonocardiaceae</taxon>
        <taxon>Actinokineospora</taxon>
    </lineage>
</organism>
<dbReference type="InterPro" id="IPR001932">
    <property type="entry name" value="PPM-type_phosphatase-like_dom"/>
</dbReference>
<dbReference type="eggNOG" id="COG2208">
    <property type="taxonomic scope" value="Bacteria"/>
</dbReference>
<dbReference type="InterPro" id="IPR052016">
    <property type="entry name" value="Bact_Sigma-Reg"/>
</dbReference>
<evidence type="ECO:0000313" key="4">
    <source>
        <dbReference type="EMBL" id="EWC60630.1"/>
    </source>
</evidence>
<dbReference type="EMBL" id="AYXG01000148">
    <property type="protein sequence ID" value="EWC60630.1"/>
    <property type="molecule type" value="Genomic_DNA"/>
</dbReference>
<dbReference type="PATRIC" id="fig|909613.9.peg.4055"/>
<proteinExistence type="predicted"/>
<dbReference type="InterPro" id="IPR029016">
    <property type="entry name" value="GAF-like_dom_sf"/>
</dbReference>
<dbReference type="InterPro" id="IPR003018">
    <property type="entry name" value="GAF"/>
</dbReference>
<dbReference type="Proteomes" id="UP000019277">
    <property type="component" value="Unassembled WGS sequence"/>
</dbReference>
<evidence type="ECO:0000256" key="1">
    <source>
        <dbReference type="ARBA" id="ARBA00022801"/>
    </source>
</evidence>
<dbReference type="AlphaFoldDB" id="W7IIR6"/>
<evidence type="ECO:0000259" key="3">
    <source>
        <dbReference type="SMART" id="SM00331"/>
    </source>
</evidence>
<evidence type="ECO:0000259" key="2">
    <source>
        <dbReference type="SMART" id="SM00065"/>
    </source>
</evidence>
<gene>
    <name evidence="4" type="ORF">UO65_4054</name>
</gene>
<dbReference type="Pfam" id="PF07228">
    <property type="entry name" value="SpoIIE"/>
    <property type="match status" value="1"/>
</dbReference>
<evidence type="ECO:0000313" key="5">
    <source>
        <dbReference type="Proteomes" id="UP000019277"/>
    </source>
</evidence>
<dbReference type="Gene3D" id="3.30.450.40">
    <property type="match status" value="1"/>
</dbReference>
<sequence>MGGGRGPDVRLRVLEAITDTALRDLDLDKLFEVMVWRVRELFAVDTATILLLDVRGEQLVAKATSGLEEEVFQGVRIPVGTGFAGRVAREREPVALDHVDESTVVNPLLWERGLRALLGVPMVTQGEVVGVLHVGSTTPRRFADEEVDLLQLVADRLAMAAHTHRSRSERAAAAMLQDSLLPGLLPTSPDWDLAARYVTGAESGVGGDWYDVFDLPGGRIGLVVGDVAGNGLAAAIVMGRLRSALRAYALEFTDPAEVLGKLDRKATHFAGHGMATVAYAVVETATGRMDLALAGHLPPLIAVPGRETAFVDAPLGPPVGYGLAITGRRSARADIPFGALIAFYTDGLVERRELDLDSRLETLRRVVTPVSPERACVRIMAALVGDRPATDDITLLAIRHKHASEPDRAAAPWITSTP</sequence>
<dbReference type="STRING" id="909613.UO65_4054"/>
<dbReference type="Pfam" id="PF01590">
    <property type="entry name" value="GAF"/>
    <property type="match status" value="1"/>
</dbReference>
<dbReference type="SMART" id="SM00331">
    <property type="entry name" value="PP2C_SIG"/>
    <property type="match status" value="1"/>
</dbReference>
<dbReference type="OrthoDB" id="118142at2"/>
<keyword evidence="5" id="KW-1185">Reference proteome</keyword>
<keyword evidence="1" id="KW-0378">Hydrolase</keyword>
<dbReference type="SUPFAM" id="SSF55781">
    <property type="entry name" value="GAF domain-like"/>
    <property type="match status" value="1"/>
</dbReference>
<feature type="domain" description="PPM-type phosphatase" evidence="3">
    <location>
        <begin position="188"/>
        <end position="400"/>
    </location>
</feature>